<dbReference type="EMBL" id="VSSQ01006676">
    <property type="protein sequence ID" value="MPM33495.1"/>
    <property type="molecule type" value="Genomic_DNA"/>
</dbReference>
<organism evidence="1">
    <name type="scientific">bioreactor metagenome</name>
    <dbReference type="NCBI Taxonomy" id="1076179"/>
    <lineage>
        <taxon>unclassified sequences</taxon>
        <taxon>metagenomes</taxon>
        <taxon>ecological metagenomes</taxon>
    </lineage>
</organism>
<sequence length="180" mass="20473">MKFRFTQHAVGAEEFYVLCRNEAGQAVRRGSEVEQTTLFRFDNPCVVIAVAVEDDALMRMDDALNELMQRKRQVLCGFELVGVLAQGFGYGGVDHHVRIRNRLAGTEHTELEFIARKRERRGAVAVGRVLGEMRNHVHADFHLRLFAPAVSCAGIDRFQNFKQLVAEEHGNDRRRGLVRP</sequence>
<evidence type="ECO:0000313" key="1">
    <source>
        <dbReference type="EMBL" id="MPM33495.1"/>
    </source>
</evidence>
<name>A0A644YY11_9ZZZZ</name>
<accession>A0A644YY11</accession>
<reference evidence="1" key="1">
    <citation type="submission" date="2019-08" db="EMBL/GenBank/DDBJ databases">
        <authorList>
            <person name="Kucharzyk K."/>
            <person name="Murdoch R.W."/>
            <person name="Higgins S."/>
            <person name="Loffler F."/>
        </authorList>
    </citation>
    <scope>NUCLEOTIDE SEQUENCE</scope>
</reference>
<gene>
    <name evidence="1" type="ORF">SDC9_80071</name>
</gene>
<dbReference type="AlphaFoldDB" id="A0A644YY11"/>
<proteinExistence type="predicted"/>
<protein>
    <submittedName>
        <fullName evidence="1">Uncharacterized protein</fullName>
    </submittedName>
</protein>
<comment type="caution">
    <text evidence="1">The sequence shown here is derived from an EMBL/GenBank/DDBJ whole genome shotgun (WGS) entry which is preliminary data.</text>
</comment>